<gene>
    <name evidence="7" type="ORF">KAK06_11480</name>
</gene>
<dbReference type="PROSITE" id="PS51833">
    <property type="entry name" value="HDOD"/>
    <property type="match status" value="1"/>
</dbReference>
<dbReference type="InterPro" id="IPR029016">
    <property type="entry name" value="GAF-like_dom_sf"/>
</dbReference>
<evidence type="ECO:0000259" key="6">
    <source>
        <dbReference type="PROSITE" id="PS51833"/>
    </source>
</evidence>
<dbReference type="InterPro" id="IPR003018">
    <property type="entry name" value="GAF"/>
</dbReference>
<dbReference type="SMART" id="SM00220">
    <property type="entry name" value="S_TKc"/>
    <property type="match status" value="1"/>
</dbReference>
<dbReference type="AlphaFoldDB" id="A0A940YKK1"/>
<dbReference type="Proteomes" id="UP000678374">
    <property type="component" value="Unassembled WGS sequence"/>
</dbReference>
<dbReference type="GO" id="GO:0004674">
    <property type="term" value="F:protein serine/threonine kinase activity"/>
    <property type="evidence" value="ECO:0007669"/>
    <property type="project" value="TreeGrafter"/>
</dbReference>
<dbReference type="GO" id="GO:0005524">
    <property type="term" value="F:ATP binding"/>
    <property type="evidence" value="ECO:0007669"/>
    <property type="project" value="UniProtKB-KW"/>
</dbReference>
<dbReference type="PROSITE" id="PS00108">
    <property type="entry name" value="PROTEIN_KINASE_ST"/>
    <property type="match status" value="1"/>
</dbReference>
<dbReference type="CDD" id="cd14014">
    <property type="entry name" value="STKc_PknB_like"/>
    <property type="match status" value="1"/>
</dbReference>
<sequence length="763" mass="80954">MTPSSGQRIGRFELRGELGSGAQATVWRALDSTLQREVALKIFHPQAESELAAEWRDEARLAAGLQHAGIVAVHDLLTINDQPVLVSECVPGGTLAARLRQGPLAPRPAVTLMLGVLDALAHAHSHGVVHRDLKASNVLLDADGRPKVADFGIAARITDSHDGRIVGSPGTISPEAAAGAAPAPSMDLFAAGMLLGEMLVGVPLRRSEGPTQAIAQARHVDVVWPTVDNEVDDHLRGIVLRATARDPGRRWPDAAAMRDALQAWLHPAAAPGPGAHPTLDFLQRRMRLAGDFPALSDAVLRIQAITASDSESVHTLAAEILRDVALTQRLLRVVNSARFHHANQGEVSTVSRAVALVGFGGIRAMALSLLLLEHMGNQAQAGRMKGLFLETLLTAALVDQLTPPSREREEAFLAGMFSQLGRLLLAYYLPQEAQHLQGHDGPQDERAQVDVLGLSCASLGQGVAASWGLPQALCQAMSVPHGEPPQHRVTAPTEAMRWRVRAAHELVQRLLDERGEGADPQPAWAARFGAALGQSQEAMLQAVSAARVMLADLAGSLGLDAGPRVRASRLLAPPSASADDFTATVAEAPASAAVQQLLAAGIADVTATLASETGSVGQVLRMIAETLWRALSLDQVVLALRDPKGEQLCGRVSMGEGAAELAAALRIDLREGPAPDLFQLACRKGLDTLIDDARAESLRPRLPTLLREAPPRSFVLLPMVLKGRCFGLLYGACQGRTLQLSEAELSLVRSLRNQAVLAVRTAA</sequence>
<dbReference type="PANTHER" id="PTHR43289:SF6">
    <property type="entry name" value="SERINE_THREONINE-PROTEIN KINASE NEKL-3"/>
    <property type="match status" value="1"/>
</dbReference>
<evidence type="ECO:0000256" key="2">
    <source>
        <dbReference type="ARBA" id="ARBA00022741"/>
    </source>
</evidence>
<dbReference type="SUPFAM" id="SSF56112">
    <property type="entry name" value="Protein kinase-like (PK-like)"/>
    <property type="match status" value="1"/>
</dbReference>
<evidence type="ECO:0000256" key="3">
    <source>
        <dbReference type="ARBA" id="ARBA00022777"/>
    </source>
</evidence>
<proteinExistence type="predicted"/>
<comment type="caution">
    <text evidence="7">The sequence shown here is derived from an EMBL/GenBank/DDBJ whole genome shotgun (WGS) entry which is preliminary data.</text>
</comment>
<dbReference type="SUPFAM" id="SSF55781">
    <property type="entry name" value="GAF domain-like"/>
    <property type="match status" value="1"/>
</dbReference>
<protein>
    <submittedName>
        <fullName evidence="7">HDOD domain-containing protein</fullName>
    </submittedName>
</protein>
<dbReference type="Pfam" id="PF00069">
    <property type="entry name" value="Pkinase"/>
    <property type="match status" value="1"/>
</dbReference>
<evidence type="ECO:0000313" key="8">
    <source>
        <dbReference type="Proteomes" id="UP000678374"/>
    </source>
</evidence>
<evidence type="ECO:0000313" key="7">
    <source>
        <dbReference type="EMBL" id="MBQ0959569.1"/>
    </source>
</evidence>
<evidence type="ECO:0000259" key="5">
    <source>
        <dbReference type="PROSITE" id="PS50011"/>
    </source>
</evidence>
<dbReference type="EMBL" id="JAGQDE010000009">
    <property type="protein sequence ID" value="MBQ0959569.1"/>
    <property type="molecule type" value="Genomic_DNA"/>
</dbReference>
<evidence type="ECO:0000256" key="1">
    <source>
        <dbReference type="ARBA" id="ARBA00022679"/>
    </source>
</evidence>
<dbReference type="InterPro" id="IPR011009">
    <property type="entry name" value="Kinase-like_dom_sf"/>
</dbReference>
<keyword evidence="8" id="KW-1185">Reference proteome</keyword>
<keyword evidence="1" id="KW-0808">Transferase</keyword>
<reference evidence="7" key="1">
    <citation type="submission" date="2021-04" db="EMBL/GenBank/DDBJ databases">
        <title>The genome sequence of Ideonella sp. 4Y11.</title>
        <authorList>
            <person name="Liu Y."/>
        </authorList>
    </citation>
    <scope>NUCLEOTIDE SEQUENCE</scope>
    <source>
        <strain evidence="7">4Y11</strain>
    </source>
</reference>
<feature type="domain" description="HDOD" evidence="6">
    <location>
        <begin position="292"/>
        <end position="483"/>
    </location>
</feature>
<dbReference type="Gene3D" id="1.10.3210.10">
    <property type="entry name" value="Hypothetical protein af1432"/>
    <property type="match status" value="1"/>
</dbReference>
<dbReference type="Gene3D" id="3.30.200.20">
    <property type="entry name" value="Phosphorylase Kinase, domain 1"/>
    <property type="match status" value="1"/>
</dbReference>
<accession>A0A940YKK1</accession>
<keyword evidence="3" id="KW-0418">Kinase</keyword>
<dbReference type="InterPro" id="IPR008271">
    <property type="entry name" value="Ser/Thr_kinase_AS"/>
</dbReference>
<name>A0A940YKK1_9BURK</name>
<dbReference type="SUPFAM" id="SSF109604">
    <property type="entry name" value="HD-domain/PDEase-like"/>
    <property type="match status" value="1"/>
</dbReference>
<dbReference type="Gene3D" id="1.10.510.10">
    <property type="entry name" value="Transferase(Phosphotransferase) domain 1"/>
    <property type="match status" value="1"/>
</dbReference>
<dbReference type="Gene3D" id="3.30.450.40">
    <property type="match status" value="1"/>
</dbReference>
<dbReference type="InterPro" id="IPR013976">
    <property type="entry name" value="HDOD"/>
</dbReference>
<dbReference type="Pfam" id="PF01590">
    <property type="entry name" value="GAF"/>
    <property type="match status" value="1"/>
</dbReference>
<keyword evidence="4" id="KW-0067">ATP-binding</keyword>
<feature type="domain" description="Protein kinase" evidence="5">
    <location>
        <begin position="12"/>
        <end position="265"/>
    </location>
</feature>
<keyword evidence="2" id="KW-0547">Nucleotide-binding</keyword>
<dbReference type="PANTHER" id="PTHR43289">
    <property type="entry name" value="MITOGEN-ACTIVATED PROTEIN KINASE KINASE KINASE 20-RELATED"/>
    <property type="match status" value="1"/>
</dbReference>
<dbReference type="InterPro" id="IPR000719">
    <property type="entry name" value="Prot_kinase_dom"/>
</dbReference>
<dbReference type="PROSITE" id="PS50011">
    <property type="entry name" value="PROTEIN_KINASE_DOM"/>
    <property type="match status" value="1"/>
</dbReference>
<evidence type="ECO:0000256" key="4">
    <source>
        <dbReference type="ARBA" id="ARBA00022840"/>
    </source>
</evidence>
<dbReference type="RefSeq" id="WP_210802252.1">
    <property type="nucleotide sequence ID" value="NZ_JAGQDE010000009.1"/>
</dbReference>
<organism evidence="7 8">
    <name type="scientific">Ideonella aquatica</name>
    <dbReference type="NCBI Taxonomy" id="2824119"/>
    <lineage>
        <taxon>Bacteria</taxon>
        <taxon>Pseudomonadati</taxon>
        <taxon>Pseudomonadota</taxon>
        <taxon>Betaproteobacteria</taxon>
        <taxon>Burkholderiales</taxon>
        <taxon>Sphaerotilaceae</taxon>
        <taxon>Ideonella</taxon>
    </lineage>
</organism>
<dbReference type="Pfam" id="PF08668">
    <property type="entry name" value="HDOD"/>
    <property type="match status" value="1"/>
</dbReference>